<dbReference type="GO" id="GO:0043190">
    <property type="term" value="C:ATP-binding cassette (ABC) transporter complex"/>
    <property type="evidence" value="ECO:0007669"/>
    <property type="project" value="InterPro"/>
</dbReference>
<evidence type="ECO:0000256" key="2">
    <source>
        <dbReference type="ARBA" id="ARBA00005695"/>
    </source>
</evidence>
<keyword evidence="8" id="KW-1185">Reference proteome</keyword>
<dbReference type="PANTHER" id="PTHR30290:SF10">
    <property type="entry name" value="PERIPLASMIC OLIGOPEPTIDE-BINDING PROTEIN-RELATED"/>
    <property type="match status" value="1"/>
</dbReference>
<dbReference type="PIRSF" id="PIRSF002741">
    <property type="entry name" value="MppA"/>
    <property type="match status" value="1"/>
</dbReference>
<dbReference type="EMBL" id="AZHW01000493">
    <property type="protein sequence ID" value="ETW98990.1"/>
    <property type="molecule type" value="Genomic_DNA"/>
</dbReference>
<accession>W4LMR0</accession>
<dbReference type="CDD" id="cd00995">
    <property type="entry name" value="PBP2_NikA_DppA_OppA_like"/>
    <property type="match status" value="1"/>
</dbReference>
<dbReference type="InterPro" id="IPR000914">
    <property type="entry name" value="SBP_5_dom"/>
</dbReference>
<comment type="caution">
    <text evidence="7">The sequence shown here is derived from an EMBL/GenBank/DDBJ whole genome shotgun (WGS) entry which is preliminary data.</text>
</comment>
<dbReference type="SUPFAM" id="SSF53850">
    <property type="entry name" value="Periplasmic binding protein-like II"/>
    <property type="match status" value="1"/>
</dbReference>
<dbReference type="AlphaFoldDB" id="W4LMR0"/>
<protein>
    <recommendedName>
        <fullName evidence="6">Solute-binding protein family 5 domain-containing protein</fullName>
    </recommendedName>
</protein>
<proteinExistence type="inferred from homology"/>
<feature type="domain" description="Solute-binding protein family 5" evidence="6">
    <location>
        <begin position="85"/>
        <end position="470"/>
    </location>
</feature>
<keyword evidence="3" id="KW-0813">Transport</keyword>
<keyword evidence="4 5" id="KW-0732">Signal</keyword>
<dbReference type="InterPro" id="IPR039424">
    <property type="entry name" value="SBP_5"/>
</dbReference>
<name>W4LMR0_ENTF1</name>
<evidence type="ECO:0000259" key="6">
    <source>
        <dbReference type="Pfam" id="PF00496"/>
    </source>
</evidence>
<evidence type="ECO:0000256" key="1">
    <source>
        <dbReference type="ARBA" id="ARBA00004196"/>
    </source>
</evidence>
<dbReference type="GO" id="GO:0030288">
    <property type="term" value="C:outer membrane-bounded periplasmic space"/>
    <property type="evidence" value="ECO:0007669"/>
    <property type="project" value="UniProtKB-ARBA"/>
</dbReference>
<dbReference type="PANTHER" id="PTHR30290">
    <property type="entry name" value="PERIPLASMIC BINDING COMPONENT OF ABC TRANSPORTER"/>
    <property type="match status" value="1"/>
</dbReference>
<dbReference type="Pfam" id="PF00496">
    <property type="entry name" value="SBP_bac_5"/>
    <property type="match status" value="1"/>
</dbReference>
<dbReference type="GO" id="GO:0015833">
    <property type="term" value="P:peptide transport"/>
    <property type="evidence" value="ECO:0007669"/>
    <property type="project" value="TreeGrafter"/>
</dbReference>
<feature type="chain" id="PRO_5004844815" description="Solute-binding protein family 5 domain-containing protein" evidence="5">
    <location>
        <begin position="30"/>
        <end position="565"/>
    </location>
</feature>
<dbReference type="Gene3D" id="3.40.190.10">
    <property type="entry name" value="Periplasmic binding protein-like II"/>
    <property type="match status" value="1"/>
</dbReference>
<reference evidence="7 8" key="1">
    <citation type="journal article" date="2014" name="Nature">
        <title>An environmental bacterial taxon with a large and distinct metabolic repertoire.</title>
        <authorList>
            <person name="Wilson M.C."/>
            <person name="Mori T."/>
            <person name="Ruckert C."/>
            <person name="Uria A.R."/>
            <person name="Helf M.J."/>
            <person name="Takada K."/>
            <person name="Gernert C."/>
            <person name="Steffens U.A."/>
            <person name="Heycke N."/>
            <person name="Schmitt S."/>
            <person name="Rinke C."/>
            <person name="Helfrich E.J."/>
            <person name="Brachmann A.O."/>
            <person name="Gurgui C."/>
            <person name="Wakimoto T."/>
            <person name="Kracht M."/>
            <person name="Crusemann M."/>
            <person name="Hentschel U."/>
            <person name="Abe I."/>
            <person name="Matsunaga S."/>
            <person name="Kalinowski J."/>
            <person name="Takeyama H."/>
            <person name="Piel J."/>
        </authorList>
    </citation>
    <scope>NUCLEOTIDE SEQUENCE [LARGE SCALE GENOMIC DNA]</scope>
    <source>
        <strain evidence="8">TSY1</strain>
    </source>
</reference>
<evidence type="ECO:0000256" key="4">
    <source>
        <dbReference type="ARBA" id="ARBA00022729"/>
    </source>
</evidence>
<feature type="signal peptide" evidence="5">
    <location>
        <begin position="1"/>
        <end position="29"/>
    </location>
</feature>
<sequence>MRRFLRPPFRRSLPVLAVLCLLTAVTATAQSGDQPRRGGTVYMSAYADAEVWEPVGSGSLSSVQAYSQLFPQLVEYDVTSENTSEVVCDLCTKWEVSNDGRTFTFDLVKNAKWGDGTPITADDVVYSLARYMDPKVPIGRSGLFRNYTLPVDQGGVKKIDDDTVEMNLSFASGAFLQFLALDYVKILPKHILEKEGDLKQAEKIIKNKAWGGPFKLDEYQRGNYYRVSRNENYYKEGKPYLDSITHFIMVDTGRLMSSFEAGQLNMMDSGFANLTPKEHLDLKKRMGDKLALNELPGSRNWGFMMNVKKKPFSDWRVRKAIYLAIDRQELNQLVEDGTAAPGCVFMPGFVHTEEECATWPGIRPKDTPGGQADLKLAKQLMAEAGYPNGFKTTFEARQVGTYPDTCTVIKQQLEKTLGITGKIQTHESAAGYALYASSRQAEGKWEVACQGEGMTVLDPDAVMGGVYLKGATRNYTNWEPSLVRELFEKQKVEQDPEKRRAILKELVQFLVPTDPDDPTKGYKDNHWVTLFWGRFFWMMDSKIKGFNAPQTVQYGFKHDHLWWDK</sequence>
<evidence type="ECO:0000256" key="3">
    <source>
        <dbReference type="ARBA" id="ARBA00022448"/>
    </source>
</evidence>
<dbReference type="Gene3D" id="3.10.105.10">
    <property type="entry name" value="Dipeptide-binding Protein, Domain 3"/>
    <property type="match status" value="1"/>
</dbReference>
<dbReference type="Proteomes" id="UP000019141">
    <property type="component" value="Unassembled WGS sequence"/>
</dbReference>
<gene>
    <name evidence="7" type="ORF">ETSY1_16655</name>
</gene>
<dbReference type="PATRIC" id="fig|1429438.4.peg.3281"/>
<dbReference type="GO" id="GO:1904680">
    <property type="term" value="F:peptide transmembrane transporter activity"/>
    <property type="evidence" value="ECO:0007669"/>
    <property type="project" value="TreeGrafter"/>
</dbReference>
<dbReference type="HOGENOM" id="CLU_017028_7_3_7"/>
<evidence type="ECO:0000313" key="7">
    <source>
        <dbReference type="EMBL" id="ETW98990.1"/>
    </source>
</evidence>
<organism evidence="7 8">
    <name type="scientific">Entotheonella factor</name>
    <dbReference type="NCBI Taxonomy" id="1429438"/>
    <lineage>
        <taxon>Bacteria</taxon>
        <taxon>Pseudomonadati</taxon>
        <taxon>Nitrospinota/Tectimicrobiota group</taxon>
        <taxon>Candidatus Tectimicrobiota</taxon>
        <taxon>Candidatus Entotheonellia</taxon>
        <taxon>Candidatus Entotheonellales</taxon>
        <taxon>Candidatus Entotheonellaceae</taxon>
        <taxon>Candidatus Entotheonella</taxon>
    </lineage>
</organism>
<comment type="similarity">
    <text evidence="2">Belongs to the bacterial solute-binding protein 5 family.</text>
</comment>
<evidence type="ECO:0000313" key="8">
    <source>
        <dbReference type="Proteomes" id="UP000019141"/>
    </source>
</evidence>
<evidence type="ECO:0000256" key="5">
    <source>
        <dbReference type="SAM" id="SignalP"/>
    </source>
</evidence>
<dbReference type="InterPro" id="IPR030678">
    <property type="entry name" value="Peptide/Ni-bd"/>
</dbReference>
<comment type="subcellular location">
    <subcellularLocation>
        <location evidence="1">Cell envelope</location>
    </subcellularLocation>
</comment>